<gene>
    <name evidence="4" type="ORF">UV02_C0045G0004</name>
</gene>
<dbReference type="InterPro" id="IPR048254">
    <property type="entry name" value="CDP_ALCOHOL_P_TRANSF_CS"/>
</dbReference>
<dbReference type="GO" id="GO:0016780">
    <property type="term" value="F:phosphotransferase activity, for other substituted phosphate groups"/>
    <property type="evidence" value="ECO:0007669"/>
    <property type="project" value="InterPro"/>
</dbReference>
<keyword evidence="3" id="KW-0472">Membrane</keyword>
<protein>
    <submittedName>
        <fullName evidence="4">CDP-diacylglycerol-glycerol-3-phosphate 3-phosphatidyltransferase</fullName>
    </submittedName>
</protein>
<feature type="transmembrane region" description="Helical" evidence="3">
    <location>
        <begin position="157"/>
        <end position="175"/>
    </location>
</feature>
<proteinExistence type="inferred from homology"/>
<dbReference type="PROSITE" id="PS00379">
    <property type="entry name" value="CDP_ALCOHOL_P_TRANSF"/>
    <property type="match status" value="1"/>
</dbReference>
<keyword evidence="3" id="KW-1133">Transmembrane helix</keyword>
<dbReference type="GO" id="GO:0008654">
    <property type="term" value="P:phospholipid biosynthetic process"/>
    <property type="evidence" value="ECO:0007669"/>
    <property type="project" value="InterPro"/>
</dbReference>
<comment type="caution">
    <text evidence="4">The sequence shown here is derived from an EMBL/GenBank/DDBJ whole genome shotgun (WGS) entry which is preliminary data.</text>
</comment>
<accession>A0A0G0YUB1</accession>
<evidence type="ECO:0000256" key="1">
    <source>
        <dbReference type="ARBA" id="ARBA00022679"/>
    </source>
</evidence>
<comment type="similarity">
    <text evidence="2">Belongs to the CDP-alcohol phosphatidyltransferase class-I family.</text>
</comment>
<feature type="transmembrane region" description="Helical" evidence="3">
    <location>
        <begin position="117"/>
        <end position="137"/>
    </location>
</feature>
<dbReference type="InterPro" id="IPR043130">
    <property type="entry name" value="CDP-OH_PTrfase_TM_dom"/>
</dbReference>
<feature type="transmembrane region" description="Helical" evidence="3">
    <location>
        <begin position="181"/>
        <end position="199"/>
    </location>
</feature>
<evidence type="ECO:0000313" key="4">
    <source>
        <dbReference type="EMBL" id="KKS40180.1"/>
    </source>
</evidence>
<keyword evidence="3" id="KW-0812">Transmembrane</keyword>
<dbReference type="Gene3D" id="1.20.120.1760">
    <property type="match status" value="1"/>
</dbReference>
<evidence type="ECO:0000256" key="3">
    <source>
        <dbReference type="SAM" id="Phobius"/>
    </source>
</evidence>
<dbReference type="EMBL" id="LCCW01000045">
    <property type="protein sequence ID" value="KKS40180.1"/>
    <property type="molecule type" value="Genomic_DNA"/>
</dbReference>
<dbReference type="AlphaFoldDB" id="A0A0G0YUB1"/>
<organism evidence="4 5">
    <name type="scientific">Candidatus Kuenenbacteria bacterium GW2011_GWA2_42_15</name>
    <dbReference type="NCBI Taxonomy" id="1618677"/>
    <lineage>
        <taxon>Bacteria</taxon>
        <taxon>Candidatus Kueneniibacteriota</taxon>
    </lineage>
</organism>
<dbReference type="Pfam" id="PF01066">
    <property type="entry name" value="CDP-OH_P_transf"/>
    <property type="match status" value="1"/>
</dbReference>
<keyword evidence="1 2" id="KW-0808">Transferase</keyword>
<sequence length="208" mass="23489">MVKDFNGRLDELNIKMQTTKDGLLRPVLFCLRRLGITANMLSTLKALGGVVAMGLVTKNVYAAAIIFLAVYFFDVFDGSLARYAKEDSDRGKFIDVLTDQAVYALVVLSLIRLDFLSIKALAYNLLAVPVLYLLVIIQRNENKPTDWIIRPVAKLNYYKTPFCVAVLGVIFGFWGRGVASWMLYAINILATGHIIYAYWKIVRREKPL</sequence>
<name>A0A0G0YUB1_9BACT</name>
<dbReference type="InterPro" id="IPR000462">
    <property type="entry name" value="CDP-OH_P_trans"/>
</dbReference>
<dbReference type="Proteomes" id="UP000034516">
    <property type="component" value="Unassembled WGS sequence"/>
</dbReference>
<reference evidence="4 5" key="1">
    <citation type="journal article" date="2015" name="Nature">
        <title>rRNA introns, odd ribosomes, and small enigmatic genomes across a large radiation of phyla.</title>
        <authorList>
            <person name="Brown C.T."/>
            <person name="Hug L.A."/>
            <person name="Thomas B.C."/>
            <person name="Sharon I."/>
            <person name="Castelle C.J."/>
            <person name="Singh A."/>
            <person name="Wilkins M.J."/>
            <person name="Williams K.H."/>
            <person name="Banfield J.F."/>
        </authorList>
    </citation>
    <scope>NUCLEOTIDE SEQUENCE [LARGE SCALE GENOMIC DNA]</scope>
</reference>
<evidence type="ECO:0000313" key="5">
    <source>
        <dbReference type="Proteomes" id="UP000034516"/>
    </source>
</evidence>
<dbReference type="GO" id="GO:0016020">
    <property type="term" value="C:membrane"/>
    <property type="evidence" value="ECO:0007669"/>
    <property type="project" value="InterPro"/>
</dbReference>
<evidence type="ECO:0000256" key="2">
    <source>
        <dbReference type="RuleBase" id="RU003750"/>
    </source>
</evidence>